<evidence type="ECO:0000256" key="13">
    <source>
        <dbReference type="ARBA" id="ARBA00047880"/>
    </source>
</evidence>
<dbReference type="GO" id="GO:0005524">
    <property type="term" value="F:ATP binding"/>
    <property type="evidence" value="ECO:0007669"/>
    <property type="project" value="UniProtKB-UniRule"/>
</dbReference>
<evidence type="ECO:0000256" key="5">
    <source>
        <dbReference type="ARBA" id="ARBA00022643"/>
    </source>
</evidence>
<dbReference type="Gene3D" id="3.40.50.620">
    <property type="entry name" value="HUPs"/>
    <property type="match status" value="1"/>
</dbReference>
<proteinExistence type="inferred from homology"/>
<dbReference type="GO" id="GO:0009398">
    <property type="term" value="P:FMN biosynthetic process"/>
    <property type="evidence" value="ECO:0007669"/>
    <property type="project" value="UniProtKB-UniRule"/>
</dbReference>
<sequence length="289" mass="32832">MFDGVHKGHQSILKRLKEVAYERGLQTAILTFDPHPRKIFDPDTDLEQLTTIEEKIALLESEGIDHLFIQSFEENFYNLTGVDFITSILHDTLEVKHLIVGYDHVFGKNRSGNFQLLMEMAPSLGFTLEEMDAVDLYSEHISSTKIRRALKEGDVPRANAMLGYPYSMEGKVVEGRQIGRTIGYPTANIDVHPDKLRPRKGAYIVQVHLEDKKLAGMLSVGTNPTVGGEILSVEVYILDFNQNLYGKTIKVDFLSFLHEEIAFSTLEGLIERLQEDEQRTREYFLANAL</sequence>
<dbReference type="FunFam" id="3.40.50.620:FF:000021">
    <property type="entry name" value="Riboflavin biosynthesis protein"/>
    <property type="match status" value="1"/>
</dbReference>
<keyword evidence="11 15" id="KW-0067">ATP-binding</keyword>
<comment type="pathway">
    <text evidence="2 15">Cofactor biosynthesis; FAD biosynthesis; FAD from FMN: step 1/1.</text>
</comment>
<evidence type="ECO:0000256" key="14">
    <source>
        <dbReference type="ARBA" id="ARBA00049494"/>
    </source>
</evidence>
<dbReference type="NCBIfam" id="TIGR00083">
    <property type="entry name" value="ribF"/>
    <property type="match status" value="1"/>
</dbReference>
<evidence type="ECO:0000256" key="2">
    <source>
        <dbReference type="ARBA" id="ARBA00004726"/>
    </source>
</evidence>
<comment type="caution">
    <text evidence="17">The sequence shown here is derived from an EMBL/GenBank/DDBJ whole genome shotgun (WGS) entry which is preliminary data.</text>
</comment>
<keyword evidence="5 15" id="KW-0288">FMN</keyword>
<dbReference type="CDD" id="cd02064">
    <property type="entry name" value="FAD_synthetase_N"/>
    <property type="match status" value="1"/>
</dbReference>
<evidence type="ECO:0000256" key="10">
    <source>
        <dbReference type="ARBA" id="ARBA00022827"/>
    </source>
</evidence>
<dbReference type="GO" id="GO:0003919">
    <property type="term" value="F:FMN adenylyltransferase activity"/>
    <property type="evidence" value="ECO:0007669"/>
    <property type="project" value="UniProtKB-UniRule"/>
</dbReference>
<dbReference type="InterPro" id="IPR015864">
    <property type="entry name" value="FAD_synthase"/>
</dbReference>
<comment type="function">
    <text evidence="1">Catalyzes the phosphorylation of riboflavin to FMN followed by the adenylation of FMN to FAD.</text>
</comment>
<dbReference type="EC" id="2.7.1.26" evidence="15"/>
<evidence type="ECO:0000313" key="17">
    <source>
        <dbReference type="EMBL" id="MBF5027384.1"/>
    </source>
</evidence>
<comment type="similarity">
    <text evidence="15">Belongs to the ribF family.</text>
</comment>
<comment type="catalytic activity">
    <reaction evidence="13 15">
        <text>riboflavin + ATP = FMN + ADP + H(+)</text>
        <dbReference type="Rhea" id="RHEA:14357"/>
        <dbReference type="ChEBI" id="CHEBI:15378"/>
        <dbReference type="ChEBI" id="CHEBI:30616"/>
        <dbReference type="ChEBI" id="CHEBI:57986"/>
        <dbReference type="ChEBI" id="CHEBI:58210"/>
        <dbReference type="ChEBI" id="CHEBI:456216"/>
        <dbReference type="EC" id="2.7.1.26"/>
    </reaction>
</comment>
<dbReference type="PANTHER" id="PTHR22749">
    <property type="entry name" value="RIBOFLAVIN KINASE/FMN ADENYLYLTRANSFERASE"/>
    <property type="match status" value="1"/>
</dbReference>
<keyword evidence="9 15" id="KW-0418">Kinase</keyword>
<evidence type="ECO:0000256" key="7">
    <source>
        <dbReference type="ARBA" id="ARBA00022695"/>
    </source>
</evidence>
<dbReference type="PANTHER" id="PTHR22749:SF6">
    <property type="entry name" value="RIBOFLAVIN KINASE"/>
    <property type="match status" value="1"/>
</dbReference>
<keyword evidence="4 15" id="KW-0285">Flavoprotein</keyword>
<evidence type="ECO:0000256" key="15">
    <source>
        <dbReference type="PIRNR" id="PIRNR004491"/>
    </source>
</evidence>
<evidence type="ECO:0000259" key="16">
    <source>
        <dbReference type="SMART" id="SM00904"/>
    </source>
</evidence>
<evidence type="ECO:0000256" key="8">
    <source>
        <dbReference type="ARBA" id="ARBA00022741"/>
    </source>
</evidence>
<dbReference type="InterPro" id="IPR023468">
    <property type="entry name" value="Riboflavin_kinase"/>
</dbReference>
<gene>
    <name evidence="17" type="ORF">IC612_06180</name>
</gene>
<dbReference type="Pfam" id="PF01687">
    <property type="entry name" value="Flavokinase"/>
    <property type="match status" value="1"/>
</dbReference>
<feature type="domain" description="Riboflavin kinase" evidence="16">
    <location>
        <begin position="161"/>
        <end position="285"/>
    </location>
</feature>
<dbReference type="GO" id="GO:0009231">
    <property type="term" value="P:riboflavin biosynthetic process"/>
    <property type="evidence" value="ECO:0007669"/>
    <property type="project" value="InterPro"/>
</dbReference>
<dbReference type="SUPFAM" id="SSF82114">
    <property type="entry name" value="Riboflavin kinase-like"/>
    <property type="match status" value="1"/>
</dbReference>
<keyword evidence="18" id="KW-1185">Reference proteome</keyword>
<organism evidence="17 18">
    <name type="scientific">Planobacterium oryzisoli</name>
    <dbReference type="NCBI Taxonomy" id="2771435"/>
    <lineage>
        <taxon>Bacteria</taxon>
        <taxon>Pseudomonadati</taxon>
        <taxon>Bacteroidota</taxon>
        <taxon>Flavobacteriia</taxon>
        <taxon>Flavobacteriales</taxon>
        <taxon>Weeksellaceae</taxon>
        <taxon>Chryseobacterium group</taxon>
        <taxon>Chryseobacterium</taxon>
    </lineage>
</organism>
<evidence type="ECO:0000256" key="3">
    <source>
        <dbReference type="ARBA" id="ARBA00005201"/>
    </source>
</evidence>
<dbReference type="InterPro" id="IPR023465">
    <property type="entry name" value="Riboflavin_kinase_dom_sf"/>
</dbReference>
<dbReference type="PIRSF" id="PIRSF004491">
    <property type="entry name" value="FAD_Synth"/>
    <property type="match status" value="1"/>
</dbReference>
<dbReference type="NCBIfam" id="NF004162">
    <property type="entry name" value="PRK05627.1-5"/>
    <property type="match status" value="1"/>
</dbReference>
<evidence type="ECO:0000256" key="9">
    <source>
        <dbReference type="ARBA" id="ARBA00022777"/>
    </source>
</evidence>
<evidence type="ECO:0000256" key="4">
    <source>
        <dbReference type="ARBA" id="ARBA00022630"/>
    </source>
</evidence>
<dbReference type="EMBL" id="JADKYY010000006">
    <property type="protein sequence ID" value="MBF5027384.1"/>
    <property type="molecule type" value="Genomic_DNA"/>
</dbReference>
<dbReference type="SUPFAM" id="SSF52374">
    <property type="entry name" value="Nucleotidylyl transferase"/>
    <property type="match status" value="1"/>
</dbReference>
<dbReference type="InterPro" id="IPR014729">
    <property type="entry name" value="Rossmann-like_a/b/a_fold"/>
</dbReference>
<dbReference type="Pfam" id="PF06574">
    <property type="entry name" value="FAD_syn"/>
    <property type="match status" value="1"/>
</dbReference>
<evidence type="ECO:0000256" key="12">
    <source>
        <dbReference type="ARBA" id="ARBA00023268"/>
    </source>
</evidence>
<dbReference type="GO" id="GO:0008531">
    <property type="term" value="F:riboflavin kinase activity"/>
    <property type="evidence" value="ECO:0007669"/>
    <property type="project" value="UniProtKB-UniRule"/>
</dbReference>
<reference evidence="17" key="1">
    <citation type="submission" date="2020-11" db="EMBL/GenBank/DDBJ databases">
        <title>Genome seq and assembly of Planobacterium sp.</title>
        <authorList>
            <person name="Chhetri G."/>
        </authorList>
    </citation>
    <scope>NUCLEOTIDE SEQUENCE</scope>
    <source>
        <strain evidence="17">GCR5</strain>
    </source>
</reference>
<dbReference type="Gene3D" id="2.40.30.30">
    <property type="entry name" value="Riboflavin kinase-like"/>
    <property type="match status" value="1"/>
</dbReference>
<keyword evidence="12" id="KW-0511">Multifunctional enzyme</keyword>
<protein>
    <recommendedName>
        <fullName evidence="15">Riboflavin biosynthesis protein</fullName>
    </recommendedName>
    <domain>
        <recommendedName>
            <fullName evidence="15">Riboflavin kinase</fullName>
            <ecNumber evidence="15">2.7.1.26</ecNumber>
        </recommendedName>
        <alternativeName>
            <fullName evidence="15">Flavokinase</fullName>
        </alternativeName>
    </domain>
    <domain>
        <recommendedName>
            <fullName evidence="15">FMN adenylyltransferase</fullName>
            <ecNumber evidence="15">2.7.7.2</ecNumber>
        </recommendedName>
        <alternativeName>
            <fullName evidence="15">FAD pyrophosphorylase</fullName>
        </alternativeName>
        <alternativeName>
            <fullName evidence="15">FAD synthase</fullName>
        </alternativeName>
    </domain>
</protein>
<dbReference type="InterPro" id="IPR015865">
    <property type="entry name" value="Riboflavin_kinase_bac/euk"/>
</dbReference>
<dbReference type="FunFam" id="2.40.30.30:FF:000003">
    <property type="entry name" value="Riboflavin biosynthesis protein"/>
    <property type="match status" value="1"/>
</dbReference>
<keyword evidence="8 15" id="KW-0547">Nucleotide-binding</keyword>
<dbReference type="SMART" id="SM00904">
    <property type="entry name" value="Flavokinase"/>
    <property type="match status" value="1"/>
</dbReference>
<evidence type="ECO:0000256" key="6">
    <source>
        <dbReference type="ARBA" id="ARBA00022679"/>
    </source>
</evidence>
<comment type="catalytic activity">
    <reaction evidence="14 15">
        <text>FMN + ATP + H(+) = FAD + diphosphate</text>
        <dbReference type="Rhea" id="RHEA:17237"/>
        <dbReference type="ChEBI" id="CHEBI:15378"/>
        <dbReference type="ChEBI" id="CHEBI:30616"/>
        <dbReference type="ChEBI" id="CHEBI:33019"/>
        <dbReference type="ChEBI" id="CHEBI:57692"/>
        <dbReference type="ChEBI" id="CHEBI:58210"/>
        <dbReference type="EC" id="2.7.7.2"/>
    </reaction>
</comment>
<comment type="pathway">
    <text evidence="3 15">Cofactor biosynthesis; FMN biosynthesis; FMN from riboflavin (ATP route): step 1/1.</text>
</comment>
<evidence type="ECO:0000313" key="18">
    <source>
        <dbReference type="Proteomes" id="UP000694480"/>
    </source>
</evidence>
<evidence type="ECO:0000256" key="11">
    <source>
        <dbReference type="ARBA" id="ARBA00022840"/>
    </source>
</evidence>
<dbReference type="NCBIfam" id="NF004160">
    <property type="entry name" value="PRK05627.1-3"/>
    <property type="match status" value="1"/>
</dbReference>
<dbReference type="EC" id="2.7.7.2" evidence="15"/>
<name>A0A931EBU1_9FLAO</name>
<keyword evidence="10 15" id="KW-0274">FAD</keyword>
<dbReference type="GO" id="GO:0006747">
    <property type="term" value="P:FAD biosynthetic process"/>
    <property type="evidence" value="ECO:0007669"/>
    <property type="project" value="UniProtKB-UniRule"/>
</dbReference>
<dbReference type="InterPro" id="IPR002606">
    <property type="entry name" value="Riboflavin_kinase_bac"/>
</dbReference>
<keyword evidence="6 15" id="KW-0808">Transferase</keyword>
<keyword evidence="7 15" id="KW-0548">Nucleotidyltransferase</keyword>
<dbReference type="Proteomes" id="UP000694480">
    <property type="component" value="Unassembled WGS sequence"/>
</dbReference>
<dbReference type="AlphaFoldDB" id="A0A931EBU1"/>
<accession>A0A931EBU1</accession>
<evidence type="ECO:0000256" key="1">
    <source>
        <dbReference type="ARBA" id="ARBA00002121"/>
    </source>
</evidence>